<dbReference type="RefSeq" id="WP_286278675.1">
    <property type="nucleotide sequence ID" value="NZ_AP027731.1"/>
</dbReference>
<dbReference type="EMBL" id="AP027731">
    <property type="protein sequence ID" value="BDZ45311.1"/>
    <property type="molecule type" value="Genomic_DNA"/>
</dbReference>
<name>A0ABN6XKF2_9MICO</name>
<dbReference type="Proteomes" id="UP001321498">
    <property type="component" value="Chromosome"/>
</dbReference>
<protein>
    <recommendedName>
        <fullName evidence="3">DUF2017 domain-containing protein</fullName>
    </recommendedName>
</protein>
<evidence type="ECO:0000313" key="2">
    <source>
        <dbReference type="Proteomes" id="UP001321498"/>
    </source>
</evidence>
<gene>
    <name evidence="1" type="ORF">GCM10025866_12200</name>
</gene>
<reference evidence="2" key="1">
    <citation type="journal article" date="2019" name="Int. J. Syst. Evol. Microbiol.">
        <title>The Global Catalogue of Microorganisms (GCM) 10K type strain sequencing project: providing services to taxonomists for standard genome sequencing and annotation.</title>
        <authorList>
            <consortium name="The Broad Institute Genomics Platform"/>
            <consortium name="The Broad Institute Genome Sequencing Center for Infectious Disease"/>
            <person name="Wu L."/>
            <person name="Ma J."/>
        </authorList>
    </citation>
    <scope>NUCLEOTIDE SEQUENCE [LARGE SCALE GENOMIC DNA]</scope>
    <source>
        <strain evidence="2">NBRC 108725</strain>
    </source>
</reference>
<sequence>MSGFVRSGDGVERTFSAEEREVLQTLCREFLALLAAGEDSALDRLLPDAYPDDPDASAEYAGYTRIRLARAKTEPAESILVDLGGGAGPTRLAPARIELWLRGLTDLRLVLHERLEEAGGRDPMLEELSDWLGWLLSDLLETIEP</sequence>
<organism evidence="1 2">
    <name type="scientific">Naasia aerilata</name>
    <dbReference type="NCBI Taxonomy" id="1162966"/>
    <lineage>
        <taxon>Bacteria</taxon>
        <taxon>Bacillati</taxon>
        <taxon>Actinomycetota</taxon>
        <taxon>Actinomycetes</taxon>
        <taxon>Micrococcales</taxon>
        <taxon>Microbacteriaceae</taxon>
        <taxon>Naasia</taxon>
    </lineage>
</organism>
<evidence type="ECO:0008006" key="3">
    <source>
        <dbReference type="Google" id="ProtNLM"/>
    </source>
</evidence>
<proteinExistence type="predicted"/>
<keyword evidence="2" id="KW-1185">Reference proteome</keyword>
<accession>A0ABN6XKF2</accession>
<dbReference type="Pfam" id="PF09438">
    <property type="entry name" value="DUF2017"/>
    <property type="match status" value="1"/>
</dbReference>
<evidence type="ECO:0000313" key="1">
    <source>
        <dbReference type="EMBL" id="BDZ45311.1"/>
    </source>
</evidence>
<dbReference type="InterPro" id="IPR018561">
    <property type="entry name" value="AosR"/>
</dbReference>